<protein>
    <submittedName>
        <fullName evidence="1">Uncharacterized protein</fullName>
    </submittedName>
</protein>
<dbReference type="EMBL" id="JAJSOF020000013">
    <property type="protein sequence ID" value="KAJ4443267.1"/>
    <property type="molecule type" value="Genomic_DNA"/>
</dbReference>
<reference evidence="1 2" key="1">
    <citation type="journal article" date="2022" name="Allergy">
        <title>Genome assembly and annotation of Periplaneta americana reveal a comprehensive cockroach allergen profile.</title>
        <authorList>
            <person name="Wang L."/>
            <person name="Xiong Q."/>
            <person name="Saelim N."/>
            <person name="Wang L."/>
            <person name="Nong W."/>
            <person name="Wan A.T."/>
            <person name="Shi M."/>
            <person name="Liu X."/>
            <person name="Cao Q."/>
            <person name="Hui J.H.L."/>
            <person name="Sookrung N."/>
            <person name="Leung T.F."/>
            <person name="Tungtrongchitr A."/>
            <person name="Tsui S.K.W."/>
        </authorList>
    </citation>
    <scope>NUCLEOTIDE SEQUENCE [LARGE SCALE GENOMIC DNA]</scope>
    <source>
        <strain evidence="1">PWHHKU_190912</strain>
    </source>
</reference>
<accession>A0ABQ8TBT9</accession>
<dbReference type="Proteomes" id="UP001148838">
    <property type="component" value="Unassembled WGS sequence"/>
</dbReference>
<name>A0ABQ8TBT9_PERAM</name>
<organism evidence="1 2">
    <name type="scientific">Periplaneta americana</name>
    <name type="common">American cockroach</name>
    <name type="synonym">Blatta americana</name>
    <dbReference type="NCBI Taxonomy" id="6978"/>
    <lineage>
        <taxon>Eukaryota</taxon>
        <taxon>Metazoa</taxon>
        <taxon>Ecdysozoa</taxon>
        <taxon>Arthropoda</taxon>
        <taxon>Hexapoda</taxon>
        <taxon>Insecta</taxon>
        <taxon>Pterygota</taxon>
        <taxon>Neoptera</taxon>
        <taxon>Polyneoptera</taxon>
        <taxon>Dictyoptera</taxon>
        <taxon>Blattodea</taxon>
        <taxon>Blattoidea</taxon>
        <taxon>Blattidae</taxon>
        <taxon>Blattinae</taxon>
        <taxon>Periplaneta</taxon>
    </lineage>
</organism>
<evidence type="ECO:0000313" key="1">
    <source>
        <dbReference type="EMBL" id="KAJ4443267.1"/>
    </source>
</evidence>
<sequence length="111" mass="12397">MAGLCEGGNEPSGSLKAIFKCHNFNKRVAGVLGPFNFEGTGTSDRYLQMLEEDDLNMGVDRMDEDDDNDCEMNPIFGVEIYIGFAPNGLRKYPGKTSAKQLIPTRIRSRFR</sequence>
<proteinExistence type="predicted"/>
<keyword evidence="2" id="KW-1185">Reference proteome</keyword>
<evidence type="ECO:0000313" key="2">
    <source>
        <dbReference type="Proteomes" id="UP001148838"/>
    </source>
</evidence>
<gene>
    <name evidence="1" type="ORF">ANN_04935</name>
</gene>
<comment type="caution">
    <text evidence="1">The sequence shown here is derived from an EMBL/GenBank/DDBJ whole genome shotgun (WGS) entry which is preliminary data.</text>
</comment>